<evidence type="ECO:0000256" key="6">
    <source>
        <dbReference type="ARBA" id="ARBA00023163"/>
    </source>
</evidence>
<dbReference type="PANTHER" id="PTHR46179">
    <property type="entry name" value="ZINC FINGER PROTEIN"/>
    <property type="match status" value="1"/>
</dbReference>
<reference evidence="11" key="1">
    <citation type="submission" date="2020-11" db="EMBL/GenBank/DDBJ databases">
        <authorList>
            <person name="Tran Van P."/>
        </authorList>
    </citation>
    <scope>NUCLEOTIDE SEQUENCE</scope>
</reference>
<dbReference type="PANTHER" id="PTHR46179:SF13">
    <property type="entry name" value="C2H2-TYPE DOMAIN-CONTAINING PROTEIN"/>
    <property type="match status" value="1"/>
</dbReference>
<keyword evidence="4" id="KW-0862">Zinc</keyword>
<organism evidence="11">
    <name type="scientific">Oppiella nova</name>
    <dbReference type="NCBI Taxonomy" id="334625"/>
    <lineage>
        <taxon>Eukaryota</taxon>
        <taxon>Metazoa</taxon>
        <taxon>Ecdysozoa</taxon>
        <taxon>Arthropoda</taxon>
        <taxon>Chelicerata</taxon>
        <taxon>Arachnida</taxon>
        <taxon>Acari</taxon>
        <taxon>Acariformes</taxon>
        <taxon>Sarcoptiformes</taxon>
        <taxon>Oribatida</taxon>
        <taxon>Brachypylina</taxon>
        <taxon>Oppioidea</taxon>
        <taxon>Oppiidae</taxon>
        <taxon>Oppiella</taxon>
    </lineage>
</organism>
<keyword evidence="5" id="KW-0805">Transcription regulation</keyword>
<dbReference type="Gene3D" id="3.30.160.60">
    <property type="entry name" value="Classic Zinc Finger"/>
    <property type="match status" value="3"/>
</dbReference>
<dbReference type="InterPro" id="IPR051061">
    <property type="entry name" value="Zinc_finger_trans_reg"/>
</dbReference>
<dbReference type="Proteomes" id="UP000728032">
    <property type="component" value="Unassembled WGS sequence"/>
</dbReference>
<keyword evidence="2" id="KW-0479">Metal-binding</keyword>
<dbReference type="Pfam" id="PF00096">
    <property type="entry name" value="zf-C2H2"/>
    <property type="match status" value="1"/>
</dbReference>
<sequence length="340" mass="38700">MDAMVDIGEDLLKGPIMSLDQELDQLIDGNTSRLKNEPMDASQQLLDPMVGQEMNSAVNTRSNRNKRCEDNVCDERKEISNLKTKVEKMRNELTVVNRSKNCVKQKNQKITQLKNENEILKNDLLVANKMVDVLLKFRTYVTERTLEETQWQALESEYRSVLDEKSAVDRLNERIKAKNEKQLKFKLRVNSRVNKTKTESVERKSRGSGMSCSWPGCSYEAKRTKLLTEHINAAHTGNRPYSCPMADCNKSFARSTTLDVHIKSSHSSEKLFVCSWEGCQAALKTKLGLKIHLQAHSGDKKFGCSWPGCGYKGLTKQQLENHVRNHTGEKPFVCSWPGCD</sequence>
<gene>
    <name evidence="11" type="ORF">ONB1V03_LOCUS14869</name>
</gene>
<dbReference type="GO" id="GO:0008270">
    <property type="term" value="F:zinc ion binding"/>
    <property type="evidence" value="ECO:0007669"/>
    <property type="project" value="UniProtKB-KW"/>
</dbReference>
<keyword evidence="3 8" id="KW-0863">Zinc-finger</keyword>
<dbReference type="SUPFAM" id="SSF57667">
    <property type="entry name" value="beta-beta-alpha zinc fingers"/>
    <property type="match status" value="2"/>
</dbReference>
<dbReference type="OrthoDB" id="6077919at2759"/>
<evidence type="ECO:0000259" key="10">
    <source>
        <dbReference type="PROSITE" id="PS50157"/>
    </source>
</evidence>
<evidence type="ECO:0000256" key="3">
    <source>
        <dbReference type="ARBA" id="ARBA00022771"/>
    </source>
</evidence>
<feature type="non-terminal residue" evidence="11">
    <location>
        <position position="340"/>
    </location>
</feature>
<dbReference type="EMBL" id="OC929401">
    <property type="protein sequence ID" value="CAD7658246.1"/>
    <property type="molecule type" value="Genomic_DNA"/>
</dbReference>
<dbReference type="EMBL" id="CAJPVJ010014576">
    <property type="protein sequence ID" value="CAG2175432.1"/>
    <property type="molecule type" value="Genomic_DNA"/>
</dbReference>
<evidence type="ECO:0000256" key="1">
    <source>
        <dbReference type="ARBA" id="ARBA00004123"/>
    </source>
</evidence>
<proteinExistence type="predicted"/>
<feature type="coiled-coil region" evidence="9">
    <location>
        <begin position="79"/>
        <end position="130"/>
    </location>
</feature>
<keyword evidence="9" id="KW-0175">Coiled coil</keyword>
<name>A0A7R9MDW2_9ACAR</name>
<dbReference type="InterPro" id="IPR013087">
    <property type="entry name" value="Znf_C2H2_type"/>
</dbReference>
<dbReference type="GO" id="GO:0005634">
    <property type="term" value="C:nucleus"/>
    <property type="evidence" value="ECO:0007669"/>
    <property type="project" value="UniProtKB-SubCell"/>
</dbReference>
<evidence type="ECO:0000256" key="8">
    <source>
        <dbReference type="PROSITE-ProRule" id="PRU00042"/>
    </source>
</evidence>
<keyword evidence="12" id="KW-1185">Reference proteome</keyword>
<dbReference type="SMART" id="SM00355">
    <property type="entry name" value="ZnF_C2H2"/>
    <property type="match status" value="4"/>
</dbReference>
<feature type="domain" description="C2H2-type" evidence="10">
    <location>
        <begin position="241"/>
        <end position="271"/>
    </location>
</feature>
<evidence type="ECO:0000313" key="11">
    <source>
        <dbReference type="EMBL" id="CAD7658246.1"/>
    </source>
</evidence>
<keyword evidence="6" id="KW-0804">Transcription</keyword>
<evidence type="ECO:0000256" key="2">
    <source>
        <dbReference type="ARBA" id="ARBA00022723"/>
    </source>
</evidence>
<dbReference type="GO" id="GO:0006357">
    <property type="term" value="P:regulation of transcription by RNA polymerase II"/>
    <property type="evidence" value="ECO:0007669"/>
    <property type="project" value="TreeGrafter"/>
</dbReference>
<evidence type="ECO:0000256" key="4">
    <source>
        <dbReference type="ARBA" id="ARBA00022833"/>
    </source>
</evidence>
<protein>
    <recommendedName>
        <fullName evidence="10">C2H2-type domain-containing protein</fullName>
    </recommendedName>
</protein>
<evidence type="ECO:0000313" key="12">
    <source>
        <dbReference type="Proteomes" id="UP000728032"/>
    </source>
</evidence>
<feature type="domain" description="C2H2-type" evidence="10">
    <location>
        <begin position="210"/>
        <end position="240"/>
    </location>
</feature>
<dbReference type="AlphaFoldDB" id="A0A7R9MDW2"/>
<accession>A0A7R9MDW2</accession>
<dbReference type="InterPro" id="IPR036236">
    <property type="entry name" value="Znf_C2H2_sf"/>
</dbReference>
<keyword evidence="7" id="KW-0539">Nucleus</keyword>
<feature type="domain" description="C2H2-type" evidence="10">
    <location>
        <begin position="302"/>
        <end position="331"/>
    </location>
</feature>
<evidence type="ECO:0000256" key="5">
    <source>
        <dbReference type="ARBA" id="ARBA00023015"/>
    </source>
</evidence>
<evidence type="ECO:0000256" key="7">
    <source>
        <dbReference type="ARBA" id="ARBA00023242"/>
    </source>
</evidence>
<dbReference type="PROSITE" id="PS00028">
    <property type="entry name" value="ZINC_FINGER_C2H2_1"/>
    <property type="match status" value="2"/>
</dbReference>
<feature type="domain" description="C2H2-type" evidence="10">
    <location>
        <begin position="272"/>
        <end position="301"/>
    </location>
</feature>
<dbReference type="PROSITE" id="PS50157">
    <property type="entry name" value="ZINC_FINGER_C2H2_2"/>
    <property type="match status" value="4"/>
</dbReference>
<evidence type="ECO:0000256" key="9">
    <source>
        <dbReference type="SAM" id="Coils"/>
    </source>
</evidence>
<comment type="subcellular location">
    <subcellularLocation>
        <location evidence="1">Nucleus</location>
    </subcellularLocation>
</comment>